<dbReference type="SMART" id="SM00530">
    <property type="entry name" value="HTH_XRE"/>
    <property type="match status" value="1"/>
</dbReference>
<protein>
    <submittedName>
        <fullName evidence="5">Sensor protein</fullName>
        <ecNumber evidence="5">2.7.13.3</ecNumber>
    </submittedName>
</protein>
<dbReference type="eggNOG" id="COG0784">
    <property type="taxonomic scope" value="Bacteria"/>
</dbReference>
<dbReference type="RefSeq" id="WP_014415879.1">
    <property type="nucleotide sequence ID" value="NC_017059.1"/>
</dbReference>
<dbReference type="SUPFAM" id="SSF52172">
    <property type="entry name" value="CheY-like"/>
    <property type="match status" value="1"/>
</dbReference>
<keyword evidence="6" id="KW-1185">Reference proteome</keyword>
<dbReference type="InterPro" id="IPR011006">
    <property type="entry name" value="CheY-like_superfamily"/>
</dbReference>
<dbReference type="PANTHER" id="PTHR44591:SF3">
    <property type="entry name" value="RESPONSE REGULATORY DOMAIN-CONTAINING PROTEIN"/>
    <property type="match status" value="1"/>
</dbReference>
<evidence type="ECO:0000256" key="1">
    <source>
        <dbReference type="ARBA" id="ARBA00022553"/>
    </source>
</evidence>
<dbReference type="GO" id="GO:0003677">
    <property type="term" value="F:DNA binding"/>
    <property type="evidence" value="ECO:0007669"/>
    <property type="project" value="InterPro"/>
</dbReference>
<dbReference type="PATRIC" id="fig|1150469.3.peg.2982"/>
<name>H6SMW3_PARPM</name>
<dbReference type="InterPro" id="IPR001387">
    <property type="entry name" value="Cro/C1-type_HTH"/>
</dbReference>
<dbReference type="OrthoDB" id="7774278at2"/>
<sequence length="230" mass="25649">MTHRDWPSLIRRFRQENDLTQSDLATFLGVSQKSVSRWERGADKPNEEIRRRLTLLLGEEKGRVLAGVWDFVRHAALPLALVDDRGHVLVASRSYPVRDPGEVSPHKPPTVLVVEDDEAVLKATQAVLRRWHCLPVGVEGGEAALRLLAEGGIEPRVAIVDFLLPGPLDGVDLARLLRERWPLISVLIVSGESTAERMYKIADSGLPFLAKPVDPEEMRLYLTPLLPLSP</sequence>
<dbReference type="EMBL" id="HE663493">
    <property type="protein sequence ID" value="CCG09248.1"/>
    <property type="molecule type" value="Genomic_DNA"/>
</dbReference>
<dbReference type="InterPro" id="IPR001789">
    <property type="entry name" value="Sig_transdc_resp-reg_receiver"/>
</dbReference>
<evidence type="ECO:0000256" key="2">
    <source>
        <dbReference type="PROSITE-ProRule" id="PRU00169"/>
    </source>
</evidence>
<dbReference type="AlphaFoldDB" id="H6SMW3"/>
<dbReference type="Gene3D" id="1.10.260.40">
    <property type="entry name" value="lambda repressor-like DNA-binding domains"/>
    <property type="match status" value="1"/>
</dbReference>
<keyword evidence="1 2" id="KW-0597">Phosphoprotein</keyword>
<evidence type="ECO:0000313" key="5">
    <source>
        <dbReference type="EMBL" id="CCG09248.1"/>
    </source>
</evidence>
<evidence type="ECO:0000259" key="4">
    <source>
        <dbReference type="PROSITE" id="PS50943"/>
    </source>
</evidence>
<reference evidence="5 6" key="1">
    <citation type="submission" date="2012-02" db="EMBL/GenBank/DDBJ databases">
        <title>Shotgun genome sequence of Phaeospirillum photometricum DSM 122.</title>
        <authorList>
            <person name="Duquesne K."/>
            <person name="Sturgis J."/>
        </authorList>
    </citation>
    <scope>NUCLEOTIDE SEQUENCE [LARGE SCALE GENOMIC DNA]</scope>
    <source>
        <strain evidence="6">DSM122</strain>
    </source>
</reference>
<dbReference type="PROSITE" id="PS50943">
    <property type="entry name" value="HTH_CROC1"/>
    <property type="match status" value="1"/>
</dbReference>
<evidence type="ECO:0000259" key="3">
    <source>
        <dbReference type="PROSITE" id="PS50110"/>
    </source>
</evidence>
<dbReference type="PROSITE" id="PS50110">
    <property type="entry name" value="RESPONSE_REGULATORY"/>
    <property type="match status" value="1"/>
</dbReference>
<gene>
    <name evidence="5" type="primary">cstS2</name>
    <name evidence="5" type="ORF">RSPPHO_02622</name>
</gene>
<dbReference type="CDD" id="cd00156">
    <property type="entry name" value="REC"/>
    <property type="match status" value="1"/>
</dbReference>
<keyword evidence="5" id="KW-0808">Transferase</keyword>
<accession>H6SMW3</accession>
<dbReference type="CDD" id="cd00093">
    <property type="entry name" value="HTH_XRE"/>
    <property type="match status" value="1"/>
</dbReference>
<dbReference type="InterPro" id="IPR050595">
    <property type="entry name" value="Bact_response_regulator"/>
</dbReference>
<organism evidence="5 6">
    <name type="scientific">Pararhodospirillum photometricum DSM 122</name>
    <dbReference type="NCBI Taxonomy" id="1150469"/>
    <lineage>
        <taxon>Bacteria</taxon>
        <taxon>Pseudomonadati</taxon>
        <taxon>Pseudomonadota</taxon>
        <taxon>Alphaproteobacteria</taxon>
        <taxon>Rhodospirillales</taxon>
        <taxon>Rhodospirillaceae</taxon>
        <taxon>Pararhodospirillum</taxon>
    </lineage>
</organism>
<evidence type="ECO:0000313" key="6">
    <source>
        <dbReference type="Proteomes" id="UP000033220"/>
    </source>
</evidence>
<dbReference type="Proteomes" id="UP000033220">
    <property type="component" value="Chromosome DSM 122"/>
</dbReference>
<dbReference type="STRING" id="1150469.RSPPHO_02622"/>
<dbReference type="SUPFAM" id="SSF47413">
    <property type="entry name" value="lambda repressor-like DNA-binding domains"/>
    <property type="match status" value="1"/>
</dbReference>
<dbReference type="Pfam" id="PF01381">
    <property type="entry name" value="HTH_3"/>
    <property type="match status" value="1"/>
</dbReference>
<dbReference type="HOGENOM" id="CLU_1204051_0_0_5"/>
<feature type="domain" description="Response regulatory" evidence="3">
    <location>
        <begin position="110"/>
        <end position="226"/>
    </location>
</feature>
<dbReference type="KEGG" id="rpm:RSPPHO_02622"/>
<feature type="modified residue" description="4-aspartylphosphate" evidence="2">
    <location>
        <position position="161"/>
    </location>
</feature>
<dbReference type="GO" id="GO:0004673">
    <property type="term" value="F:protein histidine kinase activity"/>
    <property type="evidence" value="ECO:0007669"/>
    <property type="project" value="UniProtKB-EC"/>
</dbReference>
<dbReference type="GO" id="GO:0000160">
    <property type="term" value="P:phosphorelay signal transduction system"/>
    <property type="evidence" value="ECO:0007669"/>
    <property type="project" value="InterPro"/>
</dbReference>
<dbReference type="PANTHER" id="PTHR44591">
    <property type="entry name" value="STRESS RESPONSE REGULATOR PROTEIN 1"/>
    <property type="match status" value="1"/>
</dbReference>
<dbReference type="Pfam" id="PF00072">
    <property type="entry name" value="Response_reg"/>
    <property type="match status" value="1"/>
</dbReference>
<dbReference type="EC" id="2.7.13.3" evidence="5"/>
<feature type="domain" description="HTH cro/C1-type" evidence="4">
    <location>
        <begin position="10"/>
        <end position="64"/>
    </location>
</feature>
<dbReference type="Gene3D" id="3.40.50.2300">
    <property type="match status" value="1"/>
</dbReference>
<dbReference type="SMART" id="SM00448">
    <property type="entry name" value="REC"/>
    <property type="match status" value="1"/>
</dbReference>
<proteinExistence type="predicted"/>
<dbReference type="InterPro" id="IPR010982">
    <property type="entry name" value="Lambda_DNA-bd_dom_sf"/>
</dbReference>